<organism evidence="1">
    <name type="scientific">Bosea sp. NBC_00436</name>
    <dbReference type="NCBI Taxonomy" id="2969620"/>
    <lineage>
        <taxon>Bacteria</taxon>
        <taxon>Pseudomonadati</taxon>
        <taxon>Pseudomonadota</taxon>
        <taxon>Alphaproteobacteria</taxon>
        <taxon>Hyphomicrobiales</taxon>
        <taxon>Boseaceae</taxon>
        <taxon>Bosea</taxon>
    </lineage>
</organism>
<evidence type="ECO:0000313" key="1">
    <source>
        <dbReference type="EMBL" id="UZF90005.1"/>
    </source>
</evidence>
<gene>
    <name evidence="1" type="ORF">NWE54_27300</name>
</gene>
<dbReference type="AlphaFoldDB" id="A0A9E8A9K1"/>
<protein>
    <submittedName>
        <fullName evidence="1">Uncharacterized protein</fullName>
    </submittedName>
</protein>
<accession>A0A9E8A9K1</accession>
<reference evidence="1" key="1">
    <citation type="submission" date="2022-08" db="EMBL/GenBank/DDBJ databases">
        <title>Complete Genome Sequences of 2 Bosea sp. soil isolates.</title>
        <authorList>
            <person name="Alvarez Arevalo M."/>
            <person name="Sterndorff E.B."/>
            <person name="Faurdal D."/>
            <person name="Joergensen T.S."/>
            <person name="Weber T."/>
        </authorList>
    </citation>
    <scope>NUCLEOTIDE SEQUENCE</scope>
    <source>
        <strain evidence="1">NBC_00436</strain>
        <plasmid evidence="1">pNBC436</plasmid>
    </source>
</reference>
<dbReference type="EMBL" id="CP102775">
    <property type="protein sequence ID" value="UZF90005.1"/>
    <property type="molecule type" value="Genomic_DNA"/>
</dbReference>
<keyword evidence="1" id="KW-0614">Plasmid</keyword>
<geneLocation type="plasmid" evidence="1">
    <name>pNBC436</name>
</geneLocation>
<proteinExistence type="predicted"/>
<sequence length="78" mass="7926">MSQWIGLAMLAGVALGAMATGLPVWGVLISLARFGAAASVVLDASSAAVLTALPSRLVGLLQSDLLQALPFSSSWVRC</sequence>
<name>A0A9E8A9K1_9HYPH</name>